<evidence type="ECO:0000256" key="1">
    <source>
        <dbReference type="ARBA" id="ARBA00009053"/>
    </source>
</evidence>
<protein>
    <recommendedName>
        <fullName evidence="2">Nuclear transcription factor Y subunit beta</fullName>
    </recommendedName>
    <alternativeName>
        <fullName evidence="7">CAAT box DNA-binding protein subunit B</fullName>
    </alternativeName>
    <alternativeName>
        <fullName evidence="8">Nuclear transcription factor Y subunit B</fullName>
    </alternativeName>
</protein>
<accession>A0A914WK12</accession>
<dbReference type="SUPFAM" id="SSF47113">
    <property type="entry name" value="Histone-fold"/>
    <property type="match status" value="1"/>
</dbReference>
<dbReference type="Proteomes" id="UP000887566">
    <property type="component" value="Unplaced"/>
</dbReference>
<feature type="domain" description="Transcription factor CBF/NF-Y/archaeal histone" evidence="10">
    <location>
        <begin position="61"/>
        <end position="125"/>
    </location>
</feature>
<evidence type="ECO:0000256" key="4">
    <source>
        <dbReference type="ARBA" id="ARBA00023125"/>
    </source>
</evidence>
<feature type="region of interest" description="Disordered" evidence="9">
    <location>
        <begin position="1"/>
        <end position="50"/>
    </location>
</feature>
<feature type="compositionally biased region" description="Basic and acidic residues" evidence="9">
    <location>
        <begin position="261"/>
        <end position="271"/>
    </location>
</feature>
<evidence type="ECO:0000256" key="5">
    <source>
        <dbReference type="ARBA" id="ARBA00023163"/>
    </source>
</evidence>
<dbReference type="Pfam" id="PF03564">
    <property type="entry name" value="DUF1759"/>
    <property type="match status" value="1"/>
</dbReference>
<evidence type="ECO:0000313" key="11">
    <source>
        <dbReference type="Proteomes" id="UP000887566"/>
    </source>
</evidence>
<dbReference type="Gene3D" id="1.10.20.10">
    <property type="entry name" value="Histone, subunit A"/>
    <property type="match status" value="1"/>
</dbReference>
<dbReference type="GO" id="GO:0046982">
    <property type="term" value="F:protein heterodimerization activity"/>
    <property type="evidence" value="ECO:0007669"/>
    <property type="project" value="InterPro"/>
</dbReference>
<evidence type="ECO:0000256" key="8">
    <source>
        <dbReference type="ARBA" id="ARBA00031126"/>
    </source>
</evidence>
<feature type="region of interest" description="Disordered" evidence="9">
    <location>
        <begin position="245"/>
        <end position="276"/>
    </location>
</feature>
<dbReference type="AlphaFoldDB" id="A0A914WK12"/>
<evidence type="ECO:0000313" key="12">
    <source>
        <dbReference type="WBParaSite" id="PSAMB.scaffold4482size14455.g24508.t1"/>
    </source>
</evidence>
<dbReference type="CDD" id="cd22907">
    <property type="entry name" value="HFD_NFYB"/>
    <property type="match status" value="1"/>
</dbReference>
<evidence type="ECO:0000256" key="9">
    <source>
        <dbReference type="SAM" id="MobiDB-lite"/>
    </source>
</evidence>
<dbReference type="PANTHER" id="PTHR11064">
    <property type="entry name" value="CCAAT-BINDING TRANSCRIPTION FACTOR-RELATED"/>
    <property type="match status" value="1"/>
</dbReference>
<dbReference type="InterPro" id="IPR005312">
    <property type="entry name" value="DUF1759"/>
</dbReference>
<sequence>MLGENDDDGSQSPQPTDESLYMTGEMTFGDEPHMDDGRNSEENHHHRHGGGNVMILDQERFLPIANVSRIMKRMIPDSGKVAKDAKECVQECVSEFISFITSEASDRCLQEKRKTINGEDLLNAMQTLGFDSYIEPLKMESQLEPKVDPEMSRQDNISSLEETEHHINFAMTRIRNAVNLLSKKNDEWSQLIAGLPEQEAENQNELYKTITEAPDSFIAVWSRGLEYLDVLEARMKETEKAIARLNVAPVQPTQSPSSELPNRDNSPEGEQRPQVMSGGMRMCLPKLQLPLYHGDPLKWTEFWDAYEAAVHTQNIPQVQKFNYLISTLKDQAYSAIEGMAVTNANYEEAIDILKQRFGNVNVIKRGDLSAHVHFAKKNISTISA</sequence>
<evidence type="ECO:0000256" key="2">
    <source>
        <dbReference type="ARBA" id="ARBA00015277"/>
    </source>
</evidence>
<dbReference type="InterPro" id="IPR003956">
    <property type="entry name" value="Transcrpt_fac_NFYB/HAP3_CS"/>
</dbReference>
<dbReference type="InterPro" id="IPR027113">
    <property type="entry name" value="Transc_fact_NFYB/HAP3"/>
</dbReference>
<proteinExistence type="inferred from homology"/>
<keyword evidence="3" id="KW-0805">Transcription regulation</keyword>
<feature type="compositionally biased region" description="Basic and acidic residues" evidence="9">
    <location>
        <begin position="30"/>
        <end position="44"/>
    </location>
</feature>
<evidence type="ECO:0000256" key="7">
    <source>
        <dbReference type="ARBA" id="ARBA00029965"/>
    </source>
</evidence>
<dbReference type="PROSITE" id="PS00685">
    <property type="entry name" value="NFYB_HAP3"/>
    <property type="match status" value="1"/>
</dbReference>
<dbReference type="PANTHER" id="PTHR11064:SF9">
    <property type="entry name" value="NUCLEAR TRANSCRIPTION FACTOR Y SUBUNIT BETA"/>
    <property type="match status" value="1"/>
</dbReference>
<dbReference type="WBParaSite" id="PSAMB.scaffold4482size14455.g24508.t1">
    <property type="protein sequence ID" value="PSAMB.scaffold4482size14455.g24508.t1"/>
    <property type="gene ID" value="PSAMB.scaffold4482size14455.g24508"/>
</dbReference>
<evidence type="ECO:0000256" key="3">
    <source>
        <dbReference type="ARBA" id="ARBA00023015"/>
    </source>
</evidence>
<dbReference type="PRINTS" id="PR00615">
    <property type="entry name" value="CCAATSUBUNTA"/>
</dbReference>
<dbReference type="GO" id="GO:0000978">
    <property type="term" value="F:RNA polymerase II cis-regulatory region sequence-specific DNA binding"/>
    <property type="evidence" value="ECO:0007669"/>
    <property type="project" value="TreeGrafter"/>
</dbReference>
<reference evidence="12" key="1">
    <citation type="submission" date="2022-11" db="UniProtKB">
        <authorList>
            <consortium name="WormBaseParasite"/>
        </authorList>
    </citation>
    <scope>IDENTIFICATION</scope>
</reference>
<evidence type="ECO:0000259" key="10">
    <source>
        <dbReference type="Pfam" id="PF00808"/>
    </source>
</evidence>
<organism evidence="11 12">
    <name type="scientific">Plectus sambesii</name>
    <dbReference type="NCBI Taxonomy" id="2011161"/>
    <lineage>
        <taxon>Eukaryota</taxon>
        <taxon>Metazoa</taxon>
        <taxon>Ecdysozoa</taxon>
        <taxon>Nematoda</taxon>
        <taxon>Chromadorea</taxon>
        <taxon>Plectida</taxon>
        <taxon>Plectina</taxon>
        <taxon>Plectoidea</taxon>
        <taxon>Plectidae</taxon>
        <taxon>Plectus</taxon>
    </lineage>
</organism>
<comment type="similarity">
    <text evidence="1">Belongs to the NFYB/HAP3 subunit family.</text>
</comment>
<dbReference type="InterPro" id="IPR009072">
    <property type="entry name" value="Histone-fold"/>
</dbReference>
<keyword evidence="11" id="KW-1185">Reference proteome</keyword>
<name>A0A914WK12_9BILA</name>
<dbReference type="InterPro" id="IPR003958">
    <property type="entry name" value="CBFA_NFYB_domain"/>
</dbReference>
<feature type="compositionally biased region" description="Polar residues" evidence="9">
    <location>
        <begin position="251"/>
        <end position="260"/>
    </location>
</feature>
<keyword evidence="5" id="KW-0804">Transcription</keyword>
<dbReference type="Pfam" id="PF00808">
    <property type="entry name" value="CBFD_NFYB_HMF"/>
    <property type="match status" value="1"/>
</dbReference>
<comment type="function">
    <text evidence="6">Component of the sequence-specific heterotrimeric transcription factor (NF-Y) which specifically recognizes a 5'-CCAAT-3' box motif found in the promoters of its target genes. NF-Y can function as both an activator and a repressor, depending on its interacting cofactors.</text>
</comment>
<evidence type="ECO:0000256" key="6">
    <source>
        <dbReference type="ARBA" id="ARBA00025263"/>
    </source>
</evidence>
<keyword evidence="4" id="KW-0238">DNA-binding</keyword>
<dbReference type="GO" id="GO:0001228">
    <property type="term" value="F:DNA-binding transcription activator activity, RNA polymerase II-specific"/>
    <property type="evidence" value="ECO:0007669"/>
    <property type="project" value="InterPro"/>
</dbReference>
<dbReference type="GO" id="GO:0016602">
    <property type="term" value="C:CCAAT-binding factor complex"/>
    <property type="evidence" value="ECO:0007669"/>
    <property type="project" value="InterPro"/>
</dbReference>